<dbReference type="AlphaFoldDB" id="A0A1X2HXB1"/>
<feature type="non-terminal residue" evidence="1">
    <location>
        <position position="1"/>
    </location>
</feature>
<gene>
    <name evidence="1" type="ORF">BCR42DRAFT_305026</name>
</gene>
<feature type="non-terminal residue" evidence="1">
    <location>
        <position position="60"/>
    </location>
</feature>
<dbReference type="Proteomes" id="UP000193560">
    <property type="component" value="Unassembled WGS sequence"/>
</dbReference>
<evidence type="ECO:0000313" key="1">
    <source>
        <dbReference type="EMBL" id="ORZ04484.1"/>
    </source>
</evidence>
<organism evidence="1 2">
    <name type="scientific">Absidia repens</name>
    <dbReference type="NCBI Taxonomy" id="90262"/>
    <lineage>
        <taxon>Eukaryota</taxon>
        <taxon>Fungi</taxon>
        <taxon>Fungi incertae sedis</taxon>
        <taxon>Mucoromycota</taxon>
        <taxon>Mucoromycotina</taxon>
        <taxon>Mucoromycetes</taxon>
        <taxon>Mucorales</taxon>
        <taxon>Cunninghamellaceae</taxon>
        <taxon>Absidia</taxon>
    </lineage>
</organism>
<reference evidence="1 2" key="1">
    <citation type="submission" date="2016-07" db="EMBL/GenBank/DDBJ databases">
        <title>Pervasive Adenine N6-methylation of Active Genes in Fungi.</title>
        <authorList>
            <consortium name="DOE Joint Genome Institute"/>
            <person name="Mondo S.J."/>
            <person name="Dannebaum R.O."/>
            <person name="Kuo R.C."/>
            <person name="Labutti K."/>
            <person name="Haridas S."/>
            <person name="Kuo A."/>
            <person name="Salamov A."/>
            <person name="Ahrendt S.R."/>
            <person name="Lipzen A."/>
            <person name="Sullivan W."/>
            <person name="Andreopoulos W.B."/>
            <person name="Clum A."/>
            <person name="Lindquist E."/>
            <person name="Daum C."/>
            <person name="Ramamoorthy G.K."/>
            <person name="Gryganskyi A."/>
            <person name="Culley D."/>
            <person name="Magnuson J.K."/>
            <person name="James T.Y."/>
            <person name="O'Malley M.A."/>
            <person name="Stajich J.E."/>
            <person name="Spatafora J.W."/>
            <person name="Visel A."/>
            <person name="Grigoriev I.V."/>
        </authorList>
    </citation>
    <scope>NUCLEOTIDE SEQUENCE [LARGE SCALE GENOMIC DNA]</scope>
    <source>
        <strain evidence="1 2">NRRL 1336</strain>
    </source>
</reference>
<dbReference type="OrthoDB" id="2201966at2759"/>
<evidence type="ECO:0000313" key="2">
    <source>
        <dbReference type="Proteomes" id="UP000193560"/>
    </source>
</evidence>
<dbReference type="STRING" id="90262.A0A1X2HXB1"/>
<sequence>IEEFWAKLKNVFNKDPASVKKNTLLSDRICKASEHISKEDCQAWIRHSLTFWDRCLNSEE</sequence>
<dbReference type="EMBL" id="MCGE01000050">
    <property type="protein sequence ID" value="ORZ04484.1"/>
    <property type="molecule type" value="Genomic_DNA"/>
</dbReference>
<accession>A0A1X2HXB1</accession>
<name>A0A1X2HXB1_9FUNG</name>
<keyword evidence="2" id="KW-1185">Reference proteome</keyword>
<comment type="caution">
    <text evidence="1">The sequence shown here is derived from an EMBL/GenBank/DDBJ whole genome shotgun (WGS) entry which is preliminary data.</text>
</comment>
<protein>
    <submittedName>
        <fullName evidence="1">Uncharacterized protein</fullName>
    </submittedName>
</protein>
<proteinExistence type="predicted"/>